<dbReference type="InterPro" id="IPR050525">
    <property type="entry name" value="ECM_Assembly_Org"/>
</dbReference>
<dbReference type="SUPFAM" id="SSF53300">
    <property type="entry name" value="vWA-like"/>
    <property type="match status" value="1"/>
</dbReference>
<dbReference type="AlphaFoldDB" id="A0AAU9WT52"/>
<gene>
    <name evidence="2" type="ORF">PMEA_00011340</name>
</gene>
<dbReference type="InterPro" id="IPR036465">
    <property type="entry name" value="vWFA_dom_sf"/>
</dbReference>
<proteinExistence type="predicted"/>
<accession>A0AAU9WT52</accession>
<name>A0AAU9WT52_9CNID</name>
<protein>
    <recommendedName>
        <fullName evidence="1">VWFA domain-containing protein</fullName>
    </recommendedName>
</protein>
<dbReference type="SMART" id="SM00327">
    <property type="entry name" value="VWA"/>
    <property type="match status" value="1"/>
</dbReference>
<sequence>DIAFLVDSSGSISSTNYRREKAFINAVAKSFGISKDKSRAALVLFSNSASTKIRFEDHSSTASFTVAVEALPHERGFTRIDRALEVATREVFPNARKGVYQIAMVITDGKQTQMDDTKDLREVSKPLRKAGVRVLALGVGSGVDEKELRLIVERDEDVLLAKSFTELISRVGALIESTCNLAGKSFSYSKDFIYR</sequence>
<organism evidence="2 3">
    <name type="scientific">Pocillopora meandrina</name>
    <dbReference type="NCBI Taxonomy" id="46732"/>
    <lineage>
        <taxon>Eukaryota</taxon>
        <taxon>Metazoa</taxon>
        <taxon>Cnidaria</taxon>
        <taxon>Anthozoa</taxon>
        <taxon>Hexacorallia</taxon>
        <taxon>Scleractinia</taxon>
        <taxon>Astrocoeniina</taxon>
        <taxon>Pocilloporidae</taxon>
        <taxon>Pocillopora</taxon>
    </lineage>
</organism>
<dbReference type="Gene3D" id="3.40.50.410">
    <property type="entry name" value="von Willebrand factor, type A domain"/>
    <property type="match status" value="1"/>
</dbReference>
<dbReference type="EMBL" id="CALNXJ010000020">
    <property type="protein sequence ID" value="CAH3124553.1"/>
    <property type="molecule type" value="Genomic_DNA"/>
</dbReference>
<reference evidence="2 3" key="1">
    <citation type="submission" date="2022-05" db="EMBL/GenBank/DDBJ databases">
        <authorList>
            <consortium name="Genoscope - CEA"/>
            <person name="William W."/>
        </authorList>
    </citation>
    <scope>NUCLEOTIDE SEQUENCE [LARGE SCALE GENOMIC DNA]</scope>
</reference>
<feature type="domain" description="VWFA" evidence="1">
    <location>
        <begin position="1"/>
        <end position="178"/>
    </location>
</feature>
<evidence type="ECO:0000259" key="1">
    <source>
        <dbReference type="PROSITE" id="PS50234"/>
    </source>
</evidence>
<dbReference type="InterPro" id="IPR002035">
    <property type="entry name" value="VWF_A"/>
</dbReference>
<feature type="non-terminal residue" evidence="2">
    <location>
        <position position="1"/>
    </location>
</feature>
<dbReference type="PANTHER" id="PTHR24020">
    <property type="entry name" value="COLLAGEN ALPHA"/>
    <property type="match status" value="1"/>
</dbReference>
<dbReference type="PANTHER" id="PTHR24020:SF20">
    <property type="entry name" value="PH DOMAIN-CONTAINING PROTEIN"/>
    <property type="match status" value="1"/>
</dbReference>
<comment type="caution">
    <text evidence="2">The sequence shown here is derived from an EMBL/GenBank/DDBJ whole genome shotgun (WGS) entry which is preliminary data.</text>
</comment>
<evidence type="ECO:0000313" key="2">
    <source>
        <dbReference type="EMBL" id="CAH3124553.1"/>
    </source>
</evidence>
<dbReference type="Pfam" id="PF00092">
    <property type="entry name" value="VWA"/>
    <property type="match status" value="1"/>
</dbReference>
<dbReference type="CDD" id="cd01450">
    <property type="entry name" value="vWFA_subfamily_ECM"/>
    <property type="match status" value="1"/>
</dbReference>
<evidence type="ECO:0000313" key="3">
    <source>
        <dbReference type="Proteomes" id="UP001159428"/>
    </source>
</evidence>
<dbReference type="Proteomes" id="UP001159428">
    <property type="component" value="Unassembled WGS sequence"/>
</dbReference>
<keyword evidence="3" id="KW-1185">Reference proteome</keyword>
<dbReference type="PROSITE" id="PS50234">
    <property type="entry name" value="VWFA"/>
    <property type="match status" value="1"/>
</dbReference>